<accession>A0A1M6MB61</accession>
<dbReference type="RefSeq" id="WP_072785904.1">
    <property type="nucleotide sequence ID" value="NZ_CP045292.1"/>
</dbReference>
<dbReference type="GO" id="GO:0003700">
    <property type="term" value="F:DNA-binding transcription factor activity"/>
    <property type="evidence" value="ECO:0007669"/>
    <property type="project" value="InterPro"/>
</dbReference>
<dbReference type="GO" id="GO:0003677">
    <property type="term" value="F:DNA binding"/>
    <property type="evidence" value="ECO:0007669"/>
    <property type="project" value="UniProtKB-KW"/>
</dbReference>
<dbReference type="PROSITE" id="PS50987">
    <property type="entry name" value="HTH_ARSR_2"/>
    <property type="match status" value="1"/>
</dbReference>
<evidence type="ECO:0000256" key="3">
    <source>
        <dbReference type="ARBA" id="ARBA00023163"/>
    </source>
</evidence>
<dbReference type="AlphaFoldDB" id="A0A1M6MB61"/>
<dbReference type="InterPro" id="IPR051081">
    <property type="entry name" value="HTH_MetalResp_TranReg"/>
</dbReference>
<dbReference type="STRING" id="683124.SAMN05444337_2656"/>
<dbReference type="Proteomes" id="UP000184232">
    <property type="component" value="Unassembled WGS sequence"/>
</dbReference>
<sequence>MGASKADFFTKEQNDLALLFKAMSHPARIAIIQYLLHVDSCICGDIVNELPLAQPTVSQHLKELKNAGIIQGNIEGTAICYCLNLETMQKIHYYFGEISQKLENKCC</sequence>
<name>A0A1M6MB61_9FLAO</name>
<dbReference type="Gene3D" id="1.10.10.10">
    <property type="entry name" value="Winged helix-like DNA-binding domain superfamily/Winged helix DNA-binding domain"/>
    <property type="match status" value="1"/>
</dbReference>
<reference evidence="5 6" key="1">
    <citation type="submission" date="2016-11" db="EMBL/GenBank/DDBJ databases">
        <authorList>
            <person name="Jaros S."/>
            <person name="Januszkiewicz K."/>
            <person name="Wedrychowicz H."/>
        </authorList>
    </citation>
    <scope>NUCLEOTIDE SEQUENCE [LARGE SCALE GENOMIC DNA]</scope>
    <source>
        <strain evidence="5 6">DSM 22807</strain>
    </source>
</reference>
<dbReference type="EMBL" id="FQZH01000007">
    <property type="protein sequence ID" value="SHJ80677.1"/>
    <property type="molecule type" value="Genomic_DNA"/>
</dbReference>
<evidence type="ECO:0000313" key="6">
    <source>
        <dbReference type="Proteomes" id="UP000184232"/>
    </source>
</evidence>
<dbReference type="InterPro" id="IPR036388">
    <property type="entry name" value="WH-like_DNA-bd_sf"/>
</dbReference>
<dbReference type="OrthoDB" id="9800049at2"/>
<evidence type="ECO:0000256" key="1">
    <source>
        <dbReference type="ARBA" id="ARBA00023015"/>
    </source>
</evidence>
<keyword evidence="2" id="KW-0238">DNA-binding</keyword>
<dbReference type="SMART" id="SM00418">
    <property type="entry name" value="HTH_ARSR"/>
    <property type="match status" value="1"/>
</dbReference>
<dbReference type="PRINTS" id="PR00778">
    <property type="entry name" value="HTHARSR"/>
</dbReference>
<keyword evidence="1" id="KW-0805">Transcription regulation</keyword>
<organism evidence="5 6">
    <name type="scientific">Flavobacterium haoranii</name>
    <dbReference type="NCBI Taxonomy" id="683124"/>
    <lineage>
        <taxon>Bacteria</taxon>
        <taxon>Pseudomonadati</taxon>
        <taxon>Bacteroidota</taxon>
        <taxon>Flavobacteriia</taxon>
        <taxon>Flavobacteriales</taxon>
        <taxon>Flavobacteriaceae</taxon>
        <taxon>Flavobacterium</taxon>
    </lineage>
</organism>
<dbReference type="Pfam" id="PF01022">
    <property type="entry name" value="HTH_5"/>
    <property type="match status" value="1"/>
</dbReference>
<proteinExistence type="predicted"/>
<dbReference type="InterPro" id="IPR011991">
    <property type="entry name" value="ArsR-like_HTH"/>
</dbReference>
<dbReference type="InterPro" id="IPR001845">
    <property type="entry name" value="HTH_ArsR_DNA-bd_dom"/>
</dbReference>
<keyword evidence="6" id="KW-1185">Reference proteome</keyword>
<dbReference type="CDD" id="cd00090">
    <property type="entry name" value="HTH_ARSR"/>
    <property type="match status" value="1"/>
</dbReference>
<dbReference type="PANTHER" id="PTHR33154">
    <property type="entry name" value="TRANSCRIPTIONAL REGULATOR, ARSR FAMILY"/>
    <property type="match status" value="1"/>
</dbReference>
<protein>
    <submittedName>
        <fullName evidence="5">Transcriptional regulator, ArsR family</fullName>
    </submittedName>
</protein>
<dbReference type="SUPFAM" id="SSF46785">
    <property type="entry name" value="Winged helix' DNA-binding domain"/>
    <property type="match status" value="1"/>
</dbReference>
<keyword evidence="3" id="KW-0804">Transcription</keyword>
<gene>
    <name evidence="5" type="ORF">SAMN05444337_2656</name>
</gene>
<dbReference type="InterPro" id="IPR036390">
    <property type="entry name" value="WH_DNA-bd_sf"/>
</dbReference>
<feature type="domain" description="HTH arsR-type" evidence="4">
    <location>
        <begin position="8"/>
        <end position="103"/>
    </location>
</feature>
<dbReference type="PANTHER" id="PTHR33154:SF15">
    <property type="entry name" value="REGULATORY PROTEIN ARSR"/>
    <property type="match status" value="1"/>
</dbReference>
<evidence type="ECO:0000313" key="5">
    <source>
        <dbReference type="EMBL" id="SHJ80677.1"/>
    </source>
</evidence>
<evidence type="ECO:0000256" key="2">
    <source>
        <dbReference type="ARBA" id="ARBA00023125"/>
    </source>
</evidence>
<dbReference type="NCBIfam" id="NF033788">
    <property type="entry name" value="HTH_metalloreg"/>
    <property type="match status" value="1"/>
</dbReference>
<evidence type="ECO:0000259" key="4">
    <source>
        <dbReference type="PROSITE" id="PS50987"/>
    </source>
</evidence>